<dbReference type="InterPro" id="IPR002872">
    <property type="entry name" value="Proline_DH_dom"/>
</dbReference>
<evidence type="ECO:0000259" key="2">
    <source>
        <dbReference type="Pfam" id="PF01619"/>
    </source>
</evidence>
<dbReference type="RefSeq" id="WP_188894729.1">
    <property type="nucleotide sequence ID" value="NZ_BMMZ01000003.1"/>
</dbReference>
<dbReference type="GO" id="GO:0006562">
    <property type="term" value="P:L-proline catabolic process"/>
    <property type="evidence" value="ECO:0007669"/>
    <property type="project" value="UniProtKB-ARBA"/>
</dbReference>
<dbReference type="Pfam" id="PF01619">
    <property type="entry name" value="Pro_dh"/>
    <property type="match status" value="1"/>
</dbReference>
<dbReference type="InterPro" id="IPR029041">
    <property type="entry name" value="FAD-linked_oxidoreductase-like"/>
</dbReference>
<keyword evidence="4" id="KW-1185">Reference proteome</keyword>
<evidence type="ECO:0000313" key="4">
    <source>
        <dbReference type="Proteomes" id="UP000613840"/>
    </source>
</evidence>
<evidence type="ECO:0000256" key="1">
    <source>
        <dbReference type="ARBA" id="ARBA00023002"/>
    </source>
</evidence>
<dbReference type="Proteomes" id="UP000613840">
    <property type="component" value="Unassembled WGS sequence"/>
</dbReference>
<dbReference type="GO" id="GO:0004657">
    <property type="term" value="F:proline dehydrogenase activity"/>
    <property type="evidence" value="ECO:0007669"/>
    <property type="project" value="UniProtKB-ARBA"/>
</dbReference>
<organism evidence="3 4">
    <name type="scientific">Microlunatus endophyticus</name>
    <dbReference type="NCBI Taxonomy" id="1716077"/>
    <lineage>
        <taxon>Bacteria</taxon>
        <taxon>Bacillati</taxon>
        <taxon>Actinomycetota</taxon>
        <taxon>Actinomycetes</taxon>
        <taxon>Propionibacteriales</taxon>
        <taxon>Propionibacteriaceae</taxon>
        <taxon>Microlunatus</taxon>
    </lineage>
</organism>
<dbReference type="Gene3D" id="3.20.20.220">
    <property type="match status" value="1"/>
</dbReference>
<reference evidence="3" key="1">
    <citation type="journal article" date="2014" name="Int. J. Syst. Evol. Microbiol.">
        <title>Complete genome sequence of Corynebacterium casei LMG S-19264T (=DSM 44701T), isolated from a smear-ripened cheese.</title>
        <authorList>
            <consortium name="US DOE Joint Genome Institute (JGI-PGF)"/>
            <person name="Walter F."/>
            <person name="Albersmeier A."/>
            <person name="Kalinowski J."/>
            <person name="Ruckert C."/>
        </authorList>
    </citation>
    <scope>NUCLEOTIDE SEQUENCE</scope>
    <source>
        <strain evidence="3">CGMCC 4.7306</strain>
    </source>
</reference>
<proteinExistence type="predicted"/>
<evidence type="ECO:0000313" key="3">
    <source>
        <dbReference type="EMBL" id="GGL58973.1"/>
    </source>
</evidence>
<gene>
    <name evidence="3" type="primary">putA</name>
    <name evidence="3" type="ORF">GCM10011575_16800</name>
</gene>
<name>A0A917W3D4_9ACTN</name>
<protein>
    <submittedName>
        <fullName evidence="3">Proline dehydrogenase</fullName>
    </submittedName>
</protein>
<sequence>MLRETLLGMSRSDAVQKMITGLPATDQLVRGFVCGEGPDDAVLAARRLVGQGLRATLTELCSPTTSAEQADQRTQAYVDLLDRLRREKLAGSTEVSITPDAIGRGQAGQLRTVEAQTLENARVICIAARTAAGLVTVEPGDHRSTEATLALAAKLRKDYPDTGVVVSSALRRSESDCRDLAATGCRVTLVKGADPAGDPAGYPQRSEIDKSYVRCLKILINGTGRPMISTGDRRLIKIAETLALQAGRAPGDLEFQFPYGIGQAEQRRLLAAGHTVRVRLPYGPDRYGYLVGLLTEHPVNLAELARGIARR</sequence>
<dbReference type="AlphaFoldDB" id="A0A917W3D4"/>
<keyword evidence="1" id="KW-0560">Oxidoreductase</keyword>
<dbReference type="EMBL" id="BMMZ01000003">
    <property type="protein sequence ID" value="GGL58973.1"/>
    <property type="molecule type" value="Genomic_DNA"/>
</dbReference>
<reference evidence="3" key="2">
    <citation type="submission" date="2020-09" db="EMBL/GenBank/DDBJ databases">
        <authorList>
            <person name="Sun Q."/>
            <person name="Zhou Y."/>
        </authorList>
    </citation>
    <scope>NUCLEOTIDE SEQUENCE</scope>
    <source>
        <strain evidence="3">CGMCC 4.7306</strain>
    </source>
</reference>
<dbReference type="SUPFAM" id="SSF51730">
    <property type="entry name" value="FAD-linked oxidoreductase"/>
    <property type="match status" value="1"/>
</dbReference>
<comment type="caution">
    <text evidence="3">The sequence shown here is derived from an EMBL/GenBank/DDBJ whole genome shotgun (WGS) entry which is preliminary data.</text>
</comment>
<feature type="domain" description="Proline dehydrogenase" evidence="2">
    <location>
        <begin position="45"/>
        <end position="286"/>
    </location>
</feature>
<accession>A0A917W3D4</accession>